<reference evidence="1" key="1">
    <citation type="submission" date="2023-04" db="EMBL/GenBank/DDBJ databases">
        <title>A chromosome-level genome assembly of the parasitoid wasp Eretmocerus hayati.</title>
        <authorList>
            <person name="Zhong Y."/>
            <person name="Liu S."/>
            <person name="Liu Y."/>
        </authorList>
    </citation>
    <scope>NUCLEOTIDE SEQUENCE</scope>
    <source>
        <strain evidence="1">ZJU_SS_LIU_2023</strain>
    </source>
</reference>
<gene>
    <name evidence="1" type="ORF">QAD02_012126</name>
</gene>
<comment type="caution">
    <text evidence="1">The sequence shown here is derived from an EMBL/GenBank/DDBJ whole genome shotgun (WGS) entry which is preliminary data.</text>
</comment>
<dbReference type="EMBL" id="CM056742">
    <property type="protein sequence ID" value="KAJ8676339.1"/>
    <property type="molecule type" value="Genomic_DNA"/>
</dbReference>
<keyword evidence="2" id="KW-1185">Reference proteome</keyword>
<accession>A0ACC2P1D7</accession>
<proteinExistence type="predicted"/>
<sequence length="868" mass="97274">MEEGDDGFKLLRVELQEKSARGKKHVRTYSDQIQSRSSHNSESSESSESDEAMSGRYISLLFDESSLDKLCRDDVISIQSLRRLVEKASGLVYTENVRAGKATKPRSTVLEPDEEGMIHLVPHINKYKILYPRLGNNQNPKSRGRNVKKSAGELRDIDVMEVIKGNKSQKAGKGSKMVEKNVKKLKIGMRIRSGESDKYSCVPGKIIDVSHIELDPSYPYNYEEVLCLIESALKNRFTEPYFIGTRKVLGTSDGFEFAEFVANDRICDFWEFSQISNRIKSNNRTMSLYILVTLAPEVRTQANTEPPISTSSHHQSRISGSAVRNLSEKTDKNSSKSLPSRHEPRKKKGPYSLAHEVELEKRMLQIKKMKTSQKDSCHGAVSNGNVTARTQSRSMVTPMQNKMVRMSAHRFPSRVASLELNQVSQNDIIRTRKAEQNISHIFHKQNRTESVIDENRTGATLSRKTNCQNKKSRFDDEGSTPKHQSDKFGGARSRYEEINSPEFSSLTVGGAVEHSSFSGTRKSATRTSVNSRTSTPEGVLIIASSNAASLQVTERSVSVKATHVDQPTVRLVAHKIGREDFKIDMDDEEDDDVFKCIGKGTFGSVYSGWWNGTRVAIKSVRCDIQKDTIDCLREITVMDRSRHSNIPSLLAYCLHETEYYQECYIIMELVEGDDLATVLFNRSKEASSQLKLSVKYTLAMQAAAAVCFLHSCKPPILHRDIKPENFVMTHNYVLKLCDFGYGKTSDMPNQLCSVPGRNNAKGTIVYMAPEIIMHNQNATTASDVWSLAIVILEIFTQRRTWKLTNPDLATMSKIFQAIKTPDFSMTPTSLHTLFKNALVIAPKGRCSALEIVGFLSIGSTASSSTVNM</sequence>
<evidence type="ECO:0000313" key="2">
    <source>
        <dbReference type="Proteomes" id="UP001239111"/>
    </source>
</evidence>
<protein>
    <submittedName>
        <fullName evidence="1">Uncharacterized protein</fullName>
    </submittedName>
</protein>
<evidence type="ECO:0000313" key="1">
    <source>
        <dbReference type="EMBL" id="KAJ8676339.1"/>
    </source>
</evidence>
<organism evidence="1 2">
    <name type="scientific">Eretmocerus hayati</name>
    <dbReference type="NCBI Taxonomy" id="131215"/>
    <lineage>
        <taxon>Eukaryota</taxon>
        <taxon>Metazoa</taxon>
        <taxon>Ecdysozoa</taxon>
        <taxon>Arthropoda</taxon>
        <taxon>Hexapoda</taxon>
        <taxon>Insecta</taxon>
        <taxon>Pterygota</taxon>
        <taxon>Neoptera</taxon>
        <taxon>Endopterygota</taxon>
        <taxon>Hymenoptera</taxon>
        <taxon>Apocrita</taxon>
        <taxon>Proctotrupomorpha</taxon>
        <taxon>Chalcidoidea</taxon>
        <taxon>Aphelinidae</taxon>
        <taxon>Aphelininae</taxon>
        <taxon>Eretmocerus</taxon>
    </lineage>
</organism>
<dbReference type="Proteomes" id="UP001239111">
    <property type="component" value="Chromosome 2"/>
</dbReference>
<name>A0ACC2P1D7_9HYME</name>